<accession>A0A0A1MTE7</accession>
<dbReference type="AlphaFoldDB" id="A0A0A1MTE7"/>
<name>A0A0A1MTE7_9BACI</name>
<organism evidence="2 3">
    <name type="scientific">Oceanobacillus oncorhynchi</name>
    <dbReference type="NCBI Taxonomy" id="545501"/>
    <lineage>
        <taxon>Bacteria</taxon>
        <taxon>Bacillati</taxon>
        <taxon>Bacillota</taxon>
        <taxon>Bacilli</taxon>
        <taxon>Bacillales</taxon>
        <taxon>Bacillaceae</taxon>
        <taxon>Oceanobacillus</taxon>
    </lineage>
</organism>
<dbReference type="OrthoDB" id="9798476at2"/>
<dbReference type="Pfam" id="PF09350">
    <property type="entry name" value="DJC28_CD"/>
    <property type="match status" value="1"/>
</dbReference>
<dbReference type="RefSeq" id="WP_042531921.1">
    <property type="nucleotide sequence ID" value="NZ_CAXOIH010000015.1"/>
</dbReference>
<feature type="domain" description="DnaJ homologue subfamily C member 28 conserved" evidence="1">
    <location>
        <begin position="4"/>
        <end position="70"/>
    </location>
</feature>
<protein>
    <recommendedName>
        <fullName evidence="1">DnaJ homologue subfamily C member 28 conserved domain-containing protein</fullName>
    </recommendedName>
</protein>
<evidence type="ECO:0000313" key="3">
    <source>
        <dbReference type="Proteomes" id="UP000040453"/>
    </source>
</evidence>
<dbReference type="Proteomes" id="UP000040453">
    <property type="component" value="Unassembled WGS sequence"/>
</dbReference>
<evidence type="ECO:0000259" key="1">
    <source>
        <dbReference type="Pfam" id="PF09350"/>
    </source>
</evidence>
<gene>
    <name evidence="2" type="ORF">BN997_02100</name>
</gene>
<proteinExistence type="predicted"/>
<reference evidence="2 3" key="1">
    <citation type="submission" date="2014-11" db="EMBL/GenBank/DDBJ databases">
        <authorList>
            <person name="Urmite Genomes Urmite Genomes"/>
        </authorList>
    </citation>
    <scope>NUCLEOTIDE SEQUENCE [LARGE SCALE GENOMIC DNA]</scope>
    <source>
        <strain evidence="2 3">Oc5</strain>
    </source>
</reference>
<keyword evidence="3" id="KW-1185">Reference proteome</keyword>
<dbReference type="EMBL" id="CDGG01000001">
    <property type="protein sequence ID" value="CEI82241.1"/>
    <property type="molecule type" value="Genomic_DNA"/>
</dbReference>
<dbReference type="STRING" id="545501.BN997_02100"/>
<dbReference type="InterPro" id="IPR018961">
    <property type="entry name" value="DnaJ_homolog_subfam-C_membr-28"/>
</dbReference>
<sequence>MYHFVEEQIKKAVDDGEFNNLPGKGERLDLRDEFAGLPEEVKQSFRILKRAGYLSDEQENQKQYISHHDLMKIATEDKMQADYTEKQAAFQTLTKERKLDKSRIFHRYAKKIRNKLFR</sequence>
<evidence type="ECO:0000313" key="2">
    <source>
        <dbReference type="EMBL" id="CEI82241.1"/>
    </source>
</evidence>